<evidence type="ECO:0000313" key="3">
    <source>
        <dbReference type="EMBL" id="MDT0441829.1"/>
    </source>
</evidence>
<dbReference type="Proteomes" id="UP001183615">
    <property type="component" value="Unassembled WGS sequence"/>
</dbReference>
<dbReference type="EMBL" id="JAVREV010000002">
    <property type="protein sequence ID" value="MDT0441829.1"/>
    <property type="molecule type" value="Genomic_DNA"/>
</dbReference>
<comment type="caution">
    <text evidence="3">The sequence shown here is derived from an EMBL/GenBank/DDBJ whole genome shotgun (WGS) entry which is preliminary data.</text>
</comment>
<sequence>MRRLVVLLIALVTLLPPAATARDAERAPQLPDTPVARQLSWLLAASHRLPLAESEMRAHLSDPLLESLGPDGLNDMLAEAGGTNGLSLGSYRAQREPRAGSEAYALLTGGTGTHHAVVVTDADGAIASLFLTPLPHSWAELTRRAAAVAPDVSFLAAEIDEPDDPGEPGECRPVHTLAPATPRPIASAFKLYVLGALAEAVHSGRAEWDEPLAVRDEWKAGGGGPVAELPAGTRLTLREYADHMIFYSDNSATDHLMHRLGRGAVEAQQARFGMADPAANLPFLLTREMSQLKTADYPVHADAFAALDEDARRAYLDHVVAGLPVPDTIWSEPRSIATIEWYASAADLCRAFAGLHAQAAQPGQEPVDTSLSLMGTRILGLDTETWPTGWFKGGSEPGVVTRSFMAASATGETYVVSVLASDPENNVSDAATVSELLALSAGAFHLMQ</sequence>
<reference evidence="4" key="1">
    <citation type="submission" date="2023-07" db="EMBL/GenBank/DDBJ databases">
        <title>30 novel species of actinomycetes from the DSMZ collection.</title>
        <authorList>
            <person name="Nouioui I."/>
        </authorList>
    </citation>
    <scope>NUCLEOTIDE SEQUENCE [LARGE SCALE GENOMIC DNA]</scope>
    <source>
        <strain evidence="4">DSM 41886</strain>
    </source>
</reference>
<gene>
    <name evidence="3" type="ORF">RM779_04345</name>
</gene>
<name>A0ABU2S066_9ACTN</name>
<protein>
    <submittedName>
        <fullName evidence="3">Serine hydrolase</fullName>
    </submittedName>
</protein>
<dbReference type="PANTHER" id="PTHR35333">
    <property type="entry name" value="BETA-LACTAMASE"/>
    <property type="match status" value="1"/>
</dbReference>
<evidence type="ECO:0000259" key="2">
    <source>
        <dbReference type="Pfam" id="PF13354"/>
    </source>
</evidence>
<keyword evidence="3" id="KW-0378">Hydrolase</keyword>
<dbReference type="PANTHER" id="PTHR35333:SF5">
    <property type="entry name" value="CONSERVED LIPOPROTEIN LPQF-RELATED"/>
    <property type="match status" value="1"/>
</dbReference>
<evidence type="ECO:0000256" key="1">
    <source>
        <dbReference type="SAM" id="SignalP"/>
    </source>
</evidence>
<dbReference type="Gene3D" id="3.10.450.280">
    <property type="match status" value="1"/>
</dbReference>
<dbReference type="SUPFAM" id="SSF56601">
    <property type="entry name" value="beta-lactamase/transpeptidase-like"/>
    <property type="match status" value="1"/>
</dbReference>
<proteinExistence type="predicted"/>
<dbReference type="Gene3D" id="3.40.710.10">
    <property type="entry name" value="DD-peptidase/beta-lactamase superfamily"/>
    <property type="match status" value="1"/>
</dbReference>
<dbReference type="RefSeq" id="WP_311615956.1">
    <property type="nucleotide sequence ID" value="NZ_JAVREV010000002.1"/>
</dbReference>
<dbReference type="InterPro" id="IPR012338">
    <property type="entry name" value="Beta-lactam/transpept-like"/>
</dbReference>
<dbReference type="Pfam" id="PF13354">
    <property type="entry name" value="Beta-lactamase2"/>
    <property type="match status" value="1"/>
</dbReference>
<accession>A0ABU2S066</accession>
<dbReference type="InterPro" id="IPR045155">
    <property type="entry name" value="Beta-lactam_cat"/>
</dbReference>
<feature type="domain" description="Beta-lactamase class A catalytic" evidence="2">
    <location>
        <begin position="180"/>
        <end position="277"/>
    </location>
</feature>
<feature type="chain" id="PRO_5045685579" evidence="1">
    <location>
        <begin position="22"/>
        <end position="448"/>
    </location>
</feature>
<organism evidence="3 4">
    <name type="scientific">Streptomyces johnsoniae</name>
    <dbReference type="NCBI Taxonomy" id="3075532"/>
    <lineage>
        <taxon>Bacteria</taxon>
        <taxon>Bacillati</taxon>
        <taxon>Actinomycetota</taxon>
        <taxon>Actinomycetes</taxon>
        <taxon>Kitasatosporales</taxon>
        <taxon>Streptomycetaceae</taxon>
        <taxon>Streptomyces</taxon>
    </lineage>
</organism>
<dbReference type="GO" id="GO:0016787">
    <property type="term" value="F:hydrolase activity"/>
    <property type="evidence" value="ECO:0007669"/>
    <property type="project" value="UniProtKB-KW"/>
</dbReference>
<keyword evidence="4" id="KW-1185">Reference proteome</keyword>
<feature type="signal peptide" evidence="1">
    <location>
        <begin position="1"/>
        <end position="21"/>
    </location>
</feature>
<keyword evidence="1" id="KW-0732">Signal</keyword>
<evidence type="ECO:0000313" key="4">
    <source>
        <dbReference type="Proteomes" id="UP001183615"/>
    </source>
</evidence>
<dbReference type="InterPro" id="IPR000871">
    <property type="entry name" value="Beta-lactam_class-A"/>
</dbReference>